<dbReference type="InterPro" id="IPR029058">
    <property type="entry name" value="AB_hydrolase_fold"/>
</dbReference>
<keyword evidence="1" id="KW-1133">Transmembrane helix</keyword>
<dbReference type="Gene3D" id="3.40.50.1820">
    <property type="entry name" value="alpha/beta hydrolase"/>
    <property type="match status" value="1"/>
</dbReference>
<dbReference type="HOGENOM" id="CLU_670708_0_0_0"/>
<accession>E8V738</accession>
<dbReference type="eggNOG" id="COG0412">
    <property type="taxonomic scope" value="Bacteria"/>
</dbReference>
<keyword evidence="1" id="KW-0472">Membrane</keyword>
<gene>
    <name evidence="2" type="ordered locus">AciPR4_0845</name>
</gene>
<evidence type="ECO:0000256" key="1">
    <source>
        <dbReference type="SAM" id="Phobius"/>
    </source>
</evidence>
<dbReference type="SUPFAM" id="SSF53474">
    <property type="entry name" value="alpha/beta-Hydrolases"/>
    <property type="match status" value="1"/>
</dbReference>
<organism evidence="2 3">
    <name type="scientific">Terriglobus saanensis (strain ATCC BAA-1853 / DSM 23119 / SP1PR4)</name>
    <dbReference type="NCBI Taxonomy" id="401053"/>
    <lineage>
        <taxon>Bacteria</taxon>
        <taxon>Pseudomonadati</taxon>
        <taxon>Acidobacteriota</taxon>
        <taxon>Terriglobia</taxon>
        <taxon>Terriglobales</taxon>
        <taxon>Acidobacteriaceae</taxon>
        <taxon>Terriglobus</taxon>
    </lineage>
</organism>
<sequence>MLRRIIRRRSTPREIGVAATAEAIRASRAELSSPPRRPVVAGLLLLLFGFVLAASWSSVRAHLQALALLQMVSGEKLSTSLARITTEPVTVTDLTLQTTGGPVRSRLYTPSLHPQTPGIVVFHGVHYLGMDEPRLMAFARAMSACGLTVLTPELPDIKDYRVSEGSVKVIGASTVWFAQHMHQPVSVMGLSFSGGLALVAAADPVFRPSMKMILAVGSQGAMERVAAYYRTSEDTRPDGTQELLPAHEYGPLVMEYEHLEEFVPKRDIVPLRALLKAHLYEDKDAEATAMTALNSTQKVEALQLMDTSSIATRSMLRAAELRHVDEMNGLSPEKHLPGLTVPVFLLHGEADNIIPAAETLWMASELRAATLRAALISPVLSHLDMARSPSMWDEWKLVHFMALVLREAKS</sequence>
<evidence type="ECO:0000313" key="2">
    <source>
        <dbReference type="EMBL" id="ADV81678.1"/>
    </source>
</evidence>
<dbReference type="Proteomes" id="UP000006844">
    <property type="component" value="Chromosome"/>
</dbReference>
<name>E8V738_TERSS</name>
<keyword evidence="1" id="KW-0812">Transmembrane</keyword>
<protein>
    <submittedName>
        <fullName evidence="2">Uncharacterized protein</fullName>
    </submittedName>
</protein>
<dbReference type="AlphaFoldDB" id="E8V738"/>
<dbReference type="KEGG" id="tsa:AciPR4_0845"/>
<keyword evidence="3" id="KW-1185">Reference proteome</keyword>
<proteinExistence type="predicted"/>
<dbReference type="STRING" id="401053.AciPR4_0845"/>
<feature type="transmembrane region" description="Helical" evidence="1">
    <location>
        <begin position="38"/>
        <end position="56"/>
    </location>
</feature>
<evidence type="ECO:0000313" key="3">
    <source>
        <dbReference type="Proteomes" id="UP000006844"/>
    </source>
</evidence>
<dbReference type="EMBL" id="CP002467">
    <property type="protein sequence ID" value="ADV81678.1"/>
    <property type="molecule type" value="Genomic_DNA"/>
</dbReference>
<reference evidence="2 3" key="1">
    <citation type="journal article" date="2012" name="Stand. Genomic Sci.">
        <title>Complete genome sequence of Terriglobus saanensis type strain SP1PR4(T), an Acidobacteria from tundra soil.</title>
        <authorList>
            <person name="Rawat S.R."/>
            <person name="Mannisto M.K."/>
            <person name="Starovoytov V."/>
            <person name="Goodwin L."/>
            <person name="Nolan M."/>
            <person name="Hauser L."/>
            <person name="Land M."/>
            <person name="Davenport K.W."/>
            <person name="Woyke T."/>
            <person name="Haggblom M.M."/>
        </authorList>
    </citation>
    <scope>NUCLEOTIDE SEQUENCE</scope>
    <source>
        <strain evidence="3">ATCC BAA-1853 / DSM 23119 / SP1PR4</strain>
    </source>
</reference>